<dbReference type="GO" id="GO:0032259">
    <property type="term" value="P:methylation"/>
    <property type="evidence" value="ECO:0007669"/>
    <property type="project" value="UniProtKB-KW"/>
</dbReference>
<dbReference type="InterPro" id="IPR029063">
    <property type="entry name" value="SAM-dependent_MTases_sf"/>
</dbReference>
<dbReference type="SUPFAM" id="SSF53335">
    <property type="entry name" value="S-adenosyl-L-methionine-dependent methyltransferases"/>
    <property type="match status" value="1"/>
</dbReference>
<evidence type="ECO:0000259" key="5">
    <source>
        <dbReference type="Pfam" id="PF01555"/>
    </source>
</evidence>
<evidence type="ECO:0000256" key="4">
    <source>
        <dbReference type="RuleBase" id="RU362026"/>
    </source>
</evidence>
<evidence type="ECO:0000256" key="1">
    <source>
        <dbReference type="ARBA" id="ARBA00006594"/>
    </source>
</evidence>
<dbReference type="RefSeq" id="WP_106891816.1">
    <property type="nucleotide sequence ID" value="NZ_CP027860.1"/>
</dbReference>
<keyword evidence="2 6" id="KW-0489">Methyltransferase</keyword>
<organism evidence="6 7">
    <name type="scientific">Ahniella affigens</name>
    <dbReference type="NCBI Taxonomy" id="2021234"/>
    <lineage>
        <taxon>Bacteria</taxon>
        <taxon>Pseudomonadati</taxon>
        <taxon>Pseudomonadota</taxon>
        <taxon>Gammaproteobacteria</taxon>
        <taxon>Lysobacterales</taxon>
        <taxon>Rhodanobacteraceae</taxon>
        <taxon>Ahniella</taxon>
    </lineage>
</organism>
<evidence type="ECO:0000313" key="6">
    <source>
        <dbReference type="EMBL" id="AVP97896.1"/>
    </source>
</evidence>
<accession>A0A2P1PST0</accession>
<proteinExistence type="inferred from homology"/>
<dbReference type="InterPro" id="IPR002052">
    <property type="entry name" value="DNA_methylase_N6_adenine_CS"/>
</dbReference>
<keyword evidence="7" id="KW-1185">Reference proteome</keyword>
<evidence type="ECO:0000256" key="3">
    <source>
        <dbReference type="ARBA" id="ARBA00022679"/>
    </source>
</evidence>
<evidence type="ECO:0000256" key="2">
    <source>
        <dbReference type="ARBA" id="ARBA00022603"/>
    </source>
</evidence>
<gene>
    <name evidence="6" type="ORF">C7S18_12115</name>
</gene>
<dbReference type="InterPro" id="IPR002941">
    <property type="entry name" value="DNA_methylase_N4/N6"/>
</dbReference>
<evidence type="ECO:0000313" key="7">
    <source>
        <dbReference type="Proteomes" id="UP000241074"/>
    </source>
</evidence>
<dbReference type="PRINTS" id="PR00508">
    <property type="entry name" value="S21N4MTFRASE"/>
</dbReference>
<protein>
    <recommendedName>
        <fullName evidence="4">Methyltransferase</fullName>
        <ecNumber evidence="4">2.1.1.-</ecNumber>
    </recommendedName>
</protein>
<sequence length="239" mass="25827">MATLIRKTKRVRIGPVTLYRGDSSLLLPELGPFDAVVTDPPYSSGGMARSDRVASTSTKYVSSDAAKQYPDFLGDNRDQRSFVMWASVWLGHCLDITKPGGIACVFSDWRQIPAMSDALQVGGWVWRGVVPWDKLNARPQPNRFRAQCEYVLWATNGPRDTSTEGAEYHPGLLSAAPPATSCRVHAAQKPVSILRTLCKVAGSGGVVVDPFCGSGQTGIAAAAESQEAVLIEKCRESSR</sequence>
<feature type="domain" description="DNA methylase N-4/N-6" evidence="5">
    <location>
        <begin position="34"/>
        <end position="235"/>
    </location>
</feature>
<name>A0A2P1PST0_9GAMM</name>
<dbReference type="Gene3D" id="3.40.50.150">
    <property type="entry name" value="Vaccinia Virus protein VP39"/>
    <property type="match status" value="1"/>
</dbReference>
<dbReference type="EC" id="2.1.1.-" evidence="4"/>
<dbReference type="InterPro" id="IPR001091">
    <property type="entry name" value="RM_Methyltransferase"/>
</dbReference>
<dbReference type="PROSITE" id="PS00092">
    <property type="entry name" value="N6_MTASE"/>
    <property type="match status" value="1"/>
</dbReference>
<keyword evidence="3" id="KW-0808">Transferase</keyword>
<reference evidence="6 7" key="1">
    <citation type="submission" date="2018-03" db="EMBL/GenBank/DDBJ databases">
        <title>Ahniella affigens gen. nov., sp. nov., a gammaproteobacterium isolated from sandy soil near a stream.</title>
        <authorList>
            <person name="Ko Y."/>
            <person name="Kim J.-H."/>
        </authorList>
    </citation>
    <scope>NUCLEOTIDE SEQUENCE [LARGE SCALE GENOMIC DNA]</scope>
    <source>
        <strain evidence="6 7">D13</strain>
    </source>
</reference>
<dbReference type="EMBL" id="CP027860">
    <property type="protein sequence ID" value="AVP97896.1"/>
    <property type="molecule type" value="Genomic_DNA"/>
</dbReference>
<dbReference type="Pfam" id="PF01555">
    <property type="entry name" value="N6_N4_Mtase"/>
    <property type="match status" value="1"/>
</dbReference>
<dbReference type="GO" id="GO:0003677">
    <property type="term" value="F:DNA binding"/>
    <property type="evidence" value="ECO:0007669"/>
    <property type="project" value="InterPro"/>
</dbReference>
<dbReference type="REBASE" id="247393">
    <property type="entry name" value="M.XbaD13ORF12115P"/>
</dbReference>
<comment type="similarity">
    <text evidence="1 4">Belongs to the N(4)/N(6)-methyltransferase family.</text>
</comment>
<dbReference type="GO" id="GO:0008170">
    <property type="term" value="F:N-methyltransferase activity"/>
    <property type="evidence" value="ECO:0007669"/>
    <property type="project" value="InterPro"/>
</dbReference>
<reference evidence="6 7" key="2">
    <citation type="submission" date="2018-03" db="EMBL/GenBank/DDBJ databases">
        <authorList>
            <person name="Keele B.F."/>
        </authorList>
    </citation>
    <scope>NUCLEOTIDE SEQUENCE [LARGE SCALE GENOMIC DNA]</scope>
    <source>
        <strain evidence="6 7">D13</strain>
    </source>
</reference>
<dbReference type="AlphaFoldDB" id="A0A2P1PST0"/>
<dbReference type="Proteomes" id="UP000241074">
    <property type="component" value="Chromosome"/>
</dbReference>
<dbReference type="KEGG" id="xba:C7S18_12115"/>
<dbReference type="OrthoDB" id="5934125at2"/>